<feature type="domain" description="Beta-lactamase class A catalytic" evidence="2">
    <location>
        <begin position="38"/>
        <end position="255"/>
    </location>
</feature>
<dbReference type="SUPFAM" id="SSF56601">
    <property type="entry name" value="beta-lactamase/transpeptidase-like"/>
    <property type="match status" value="1"/>
</dbReference>
<dbReference type="InterPro" id="IPR012338">
    <property type="entry name" value="Beta-lactam/transpept-like"/>
</dbReference>
<dbReference type="GO" id="GO:0008800">
    <property type="term" value="F:beta-lactamase activity"/>
    <property type="evidence" value="ECO:0007669"/>
    <property type="project" value="InterPro"/>
</dbReference>
<evidence type="ECO:0000313" key="3">
    <source>
        <dbReference type="EMBL" id="BBY18664.1"/>
    </source>
</evidence>
<dbReference type="Proteomes" id="UP000466607">
    <property type="component" value="Chromosome"/>
</dbReference>
<dbReference type="PRINTS" id="PR00118">
    <property type="entry name" value="BLACTAMASEA"/>
</dbReference>
<dbReference type="EMBL" id="AP022586">
    <property type="protein sequence ID" value="BBY18664.1"/>
    <property type="molecule type" value="Genomic_DNA"/>
</dbReference>
<dbReference type="InterPro" id="IPR045155">
    <property type="entry name" value="Beta-lactam_cat"/>
</dbReference>
<keyword evidence="4" id="KW-1185">Reference proteome</keyword>
<dbReference type="GO" id="GO:0030655">
    <property type="term" value="P:beta-lactam antibiotic catabolic process"/>
    <property type="evidence" value="ECO:0007669"/>
    <property type="project" value="InterPro"/>
</dbReference>
<evidence type="ECO:0000313" key="4">
    <source>
        <dbReference type="Proteomes" id="UP000466607"/>
    </source>
</evidence>
<gene>
    <name evidence="3" type="ORF">MLIT_42560</name>
</gene>
<protein>
    <submittedName>
        <fullName evidence="3">Beta-lactamase</fullName>
    </submittedName>
</protein>
<reference evidence="3 4" key="1">
    <citation type="journal article" date="2019" name="Emerg. Microbes Infect.">
        <title>Comprehensive subspecies identification of 175 nontuberculous mycobacteria species based on 7547 genomic profiles.</title>
        <authorList>
            <person name="Matsumoto Y."/>
            <person name="Kinjo T."/>
            <person name="Motooka D."/>
            <person name="Nabeya D."/>
            <person name="Jung N."/>
            <person name="Uechi K."/>
            <person name="Horii T."/>
            <person name="Iida T."/>
            <person name="Fujita J."/>
            <person name="Nakamura S."/>
        </authorList>
    </citation>
    <scope>NUCLEOTIDE SEQUENCE [LARGE SCALE GENOMIC DNA]</scope>
    <source>
        <strain evidence="3 4">JCM 17423</strain>
    </source>
</reference>
<proteinExistence type="predicted"/>
<dbReference type="Pfam" id="PF13354">
    <property type="entry name" value="Beta-lactamase2"/>
    <property type="match status" value="1"/>
</dbReference>
<dbReference type="PANTHER" id="PTHR35333">
    <property type="entry name" value="BETA-LACTAMASE"/>
    <property type="match status" value="1"/>
</dbReference>
<evidence type="ECO:0000259" key="2">
    <source>
        <dbReference type="Pfam" id="PF13354"/>
    </source>
</evidence>
<dbReference type="Gene3D" id="3.40.710.10">
    <property type="entry name" value="DD-peptidase/beta-lactamase superfamily"/>
    <property type="match status" value="1"/>
</dbReference>
<dbReference type="NCBIfam" id="NF033103">
    <property type="entry name" value="bla_class_A"/>
    <property type="match status" value="1"/>
</dbReference>
<accession>A0AAD1IP60</accession>
<feature type="region of interest" description="Disordered" evidence="1">
    <location>
        <begin position="1"/>
        <end position="22"/>
    </location>
</feature>
<name>A0AAD1IP60_9MYCO</name>
<dbReference type="AlphaFoldDB" id="A0AAD1IP60"/>
<dbReference type="GO" id="GO:0046677">
    <property type="term" value="P:response to antibiotic"/>
    <property type="evidence" value="ECO:0007669"/>
    <property type="project" value="InterPro"/>
</dbReference>
<dbReference type="InterPro" id="IPR000871">
    <property type="entry name" value="Beta-lactam_class-A"/>
</dbReference>
<dbReference type="PANTHER" id="PTHR35333:SF3">
    <property type="entry name" value="BETA-LACTAMASE-TYPE TRANSPEPTIDASE FOLD CONTAINING PROTEIN"/>
    <property type="match status" value="1"/>
</dbReference>
<evidence type="ECO:0000256" key="1">
    <source>
        <dbReference type="SAM" id="MobiDB-lite"/>
    </source>
</evidence>
<sequence>MIGGAVAASRTAGASPPQPAPADADLIALEDRHGAHIGLWAVDLISGRTLGHRADERLAMCSTFKTYAVGRVLQLAAGGALDLDTAVPIDAADIVVDSPVTSTRIGSSMSLAELCDAALTRSDNTAGNALLRRIGGPEAVTTFARAVGDEETRLDRWEPDLNEALPGDPRDTTTPRALNSGYRRLLVDDALDSRSRERLVSWMRGNVTSGKRFRAGLPAGWTSADKTGAGGFGTTNDAGLLIGPSGQRVLLAVLTRSSAERRDSDPLNAAIADTVALTLSRFGHH</sequence>
<organism evidence="3 4">
    <name type="scientific">Mycolicibacterium litorale</name>
    <dbReference type="NCBI Taxonomy" id="758802"/>
    <lineage>
        <taxon>Bacteria</taxon>
        <taxon>Bacillati</taxon>
        <taxon>Actinomycetota</taxon>
        <taxon>Actinomycetes</taxon>
        <taxon>Mycobacteriales</taxon>
        <taxon>Mycobacteriaceae</taxon>
        <taxon>Mycolicibacterium</taxon>
    </lineage>
</organism>